<sequence>MSSDFNPTDLAALDEQRAATKEQTRFEAAVELDDIRWLMSGKRGRRFMWRLLGDARLYQQSFDGNANWSIFNEGKRSIALRLMAQIHSIEGGAELYAQMANEARAAPADATSTAATPADASQSQAATPDASTTPATSTDVKLTDAAKTDDANAKPDDAAKDVVYEFKLPDGVTFKDGALDDLKATAKELGLTQEQAQRIADLGAKQSQGFAAQLVDQQKALTAEWAEQTTTDKEIGGDALPENLGVAKKALDQFGSPALKTLLNQSGLGNHPEIVRFMVKAGKAISEDGKLVTGAAAQADRANTPIENPKSLDPNGTTADVVELLNQTNEILLDATWAEGNLPTGHRTTVRTGLPSVVWRRMYGGVPASKSTRAQVDEACGMLEARNEIDVKAANLNGNSAAFRLSEANAFLEAMNETMAQTLFYGDTTVFAERFNGLATRYSTISGAANGNNIVDCGGTGSNNCSIWLVSWGDQTLTGIFPKGTKAGIIHQDLGEIDAFDSNNNRFRALADRWEWNCGVALKDWRYTVRAANINVADLVTSTTPTFPGVNGTSPVSLPDLLIEMTARLPRQGVGRPVFYVNRTVGKMLRRQAMNKSQNALSIEVAQGQITTMFLGIPIRICDQLLSTEARVV</sequence>
<comment type="caution">
    <text evidence="3">The sequence shown here is derived from an EMBL/GenBank/DDBJ whole genome shotgun (WGS) entry which is preliminary data.</text>
</comment>
<dbReference type="Proteomes" id="UP000612746">
    <property type="component" value="Unassembled WGS sequence"/>
</dbReference>
<evidence type="ECO:0000313" key="4">
    <source>
        <dbReference type="Proteomes" id="UP000612746"/>
    </source>
</evidence>
<evidence type="ECO:0000256" key="1">
    <source>
        <dbReference type="SAM" id="MobiDB-lite"/>
    </source>
</evidence>
<proteinExistence type="predicted"/>
<reference evidence="3" key="1">
    <citation type="submission" date="2020-12" db="EMBL/GenBank/DDBJ databases">
        <title>Metabolic potential, ecology and presence of endohyphal bacteria is reflected in genomic diversity of Mucoromycotina.</title>
        <authorList>
            <person name="Muszewska A."/>
            <person name="Okrasinska A."/>
            <person name="Steczkiewicz K."/>
            <person name="Drgas O."/>
            <person name="Orlowska M."/>
            <person name="Perlinska-Lenart U."/>
            <person name="Aleksandrzak-Piekarczyk T."/>
            <person name="Szatraj K."/>
            <person name="Zielenkiewicz U."/>
            <person name="Pilsyk S."/>
            <person name="Malc E."/>
            <person name="Mieczkowski P."/>
            <person name="Kruszewska J.S."/>
            <person name="Biernat P."/>
            <person name="Pawlowska J."/>
        </authorList>
    </citation>
    <scope>NUCLEOTIDE SEQUENCE</scope>
    <source>
        <strain evidence="3">WA0000051536</strain>
    </source>
</reference>
<organism evidence="3 4">
    <name type="scientific">Umbelopsis vinacea</name>
    <dbReference type="NCBI Taxonomy" id="44442"/>
    <lineage>
        <taxon>Eukaryota</taxon>
        <taxon>Fungi</taxon>
        <taxon>Fungi incertae sedis</taxon>
        <taxon>Mucoromycota</taxon>
        <taxon>Mucoromycotina</taxon>
        <taxon>Umbelopsidomycetes</taxon>
        <taxon>Umbelopsidales</taxon>
        <taxon>Umbelopsidaceae</taxon>
        <taxon>Umbelopsis</taxon>
    </lineage>
</organism>
<dbReference type="Pfam" id="PF25181">
    <property type="entry name" value="Phage_Bbp19"/>
    <property type="match status" value="1"/>
</dbReference>
<feature type="compositionally biased region" description="Low complexity" evidence="1">
    <location>
        <begin position="107"/>
        <end position="140"/>
    </location>
</feature>
<name>A0A8H7PDE6_9FUNG</name>
<dbReference type="NCBIfam" id="NF045672">
    <property type="entry name" value="MCP_gp7_epsi_15"/>
    <property type="match status" value="1"/>
</dbReference>
<feature type="domain" description="Bbp19-like phage" evidence="2">
    <location>
        <begin position="36"/>
        <end position="101"/>
    </location>
</feature>
<dbReference type="Pfam" id="PF20911">
    <property type="entry name" value="GP7"/>
    <property type="match status" value="1"/>
</dbReference>
<evidence type="ECO:0000313" key="3">
    <source>
        <dbReference type="EMBL" id="KAG2171870.1"/>
    </source>
</evidence>
<gene>
    <name evidence="3" type="ORF">INT44_002515</name>
</gene>
<protein>
    <recommendedName>
        <fullName evidence="2">Bbp19-like phage domain-containing protein</fullName>
    </recommendedName>
</protein>
<feature type="region of interest" description="Disordered" evidence="1">
    <location>
        <begin position="107"/>
        <end position="155"/>
    </location>
</feature>
<dbReference type="InterPro" id="IPR057447">
    <property type="entry name" value="Bbp19-like_phage"/>
</dbReference>
<keyword evidence="4" id="KW-1185">Reference proteome</keyword>
<dbReference type="InterPro" id="IPR048813">
    <property type="entry name" value="GP7-like"/>
</dbReference>
<accession>A0A8H7PDE6</accession>
<feature type="compositionally biased region" description="Basic and acidic residues" evidence="1">
    <location>
        <begin position="141"/>
        <end position="155"/>
    </location>
</feature>
<dbReference type="OrthoDB" id="10588312at2759"/>
<evidence type="ECO:0000259" key="2">
    <source>
        <dbReference type="Pfam" id="PF25181"/>
    </source>
</evidence>
<dbReference type="EMBL" id="JAEPRA010000030">
    <property type="protein sequence ID" value="KAG2171870.1"/>
    <property type="molecule type" value="Genomic_DNA"/>
</dbReference>
<dbReference type="AlphaFoldDB" id="A0A8H7PDE6"/>